<dbReference type="GO" id="GO:0005509">
    <property type="term" value="F:calcium ion binding"/>
    <property type="evidence" value="ECO:0007669"/>
    <property type="project" value="InterPro"/>
</dbReference>
<name>A0A225DV28_9BACT</name>
<dbReference type="Pfam" id="PF08757">
    <property type="entry name" value="CotH"/>
    <property type="match status" value="1"/>
</dbReference>
<dbReference type="InterPro" id="IPR002048">
    <property type="entry name" value="EF_hand_dom"/>
</dbReference>
<evidence type="ECO:0000259" key="2">
    <source>
        <dbReference type="PROSITE" id="PS50222"/>
    </source>
</evidence>
<dbReference type="Gene3D" id="1.10.238.10">
    <property type="entry name" value="EF-hand"/>
    <property type="match status" value="1"/>
</dbReference>
<evidence type="ECO:0000313" key="3">
    <source>
        <dbReference type="EMBL" id="OWK45201.1"/>
    </source>
</evidence>
<dbReference type="PANTHER" id="PTHR40050">
    <property type="entry name" value="INNER SPORE COAT PROTEIN H"/>
    <property type="match status" value="1"/>
</dbReference>
<evidence type="ECO:0000313" key="4">
    <source>
        <dbReference type="Proteomes" id="UP000214646"/>
    </source>
</evidence>
<dbReference type="AlphaFoldDB" id="A0A225DV28"/>
<feature type="domain" description="EF-hand" evidence="2">
    <location>
        <begin position="515"/>
        <end position="550"/>
    </location>
</feature>
<gene>
    <name evidence="3" type="ORF">FRUB_01532</name>
</gene>
<feature type="compositionally biased region" description="Low complexity" evidence="1">
    <location>
        <begin position="14"/>
        <end position="23"/>
    </location>
</feature>
<sequence length="564" mass="62036">MSAEEYAAIEPRGNRGFPGFGPAPKAPDKPADPNREVHRNTFGRDLPWGVGSVTIGDQTFEKVGIRYKGNGTIMDAARTIKKSFKIDLDRAGGSGRFGGSKTINLHCGVTDPSKCRETLGYEIYRAAGVPAPRTTFAEVRLTVPGKRDKELLGVYTLVEEVDKPFLKDRFGNDKGLLMKPEGLREFADLGDDWDRYKKQYAPKREATKEEAKRIITFARLVQKGDDATFQKEIGSHLDVDNYLRFLAATAFVANGDNFFFGHNYYLYLNPKTNKLHLIPWDLDRAFANFPILGSNSQQMNLSLTHPYSGTHRLTDRLLAISEVSERYQKLLKELSGTAFSRERLFEQLSGAEAAVKEPLERDVKAAAGRKEPGGAVTMFGKPPGLKSFIEKRTASAAAQVAGASKGHVPVGFGMGGPPKFGTILAPPMMEAMDKDRDENLSREEWVGAAQRLWDTCEKDKDGRVDLRALTAGVNKSLPPPPEGTPPGGFNLGNMMAGAIMDRADANKDKKLTAEELFSATRAAFDEFDRKKAGKLDEEAFADMLTAVFPAPRFGPPPAPPKEKK</sequence>
<feature type="region of interest" description="Disordered" evidence="1">
    <location>
        <begin position="1"/>
        <end position="33"/>
    </location>
</feature>
<evidence type="ECO:0000256" key="1">
    <source>
        <dbReference type="SAM" id="MobiDB-lite"/>
    </source>
</evidence>
<organism evidence="3 4">
    <name type="scientific">Fimbriiglobus ruber</name>
    <dbReference type="NCBI Taxonomy" id="1908690"/>
    <lineage>
        <taxon>Bacteria</taxon>
        <taxon>Pseudomonadati</taxon>
        <taxon>Planctomycetota</taxon>
        <taxon>Planctomycetia</taxon>
        <taxon>Gemmatales</taxon>
        <taxon>Gemmataceae</taxon>
        <taxon>Fimbriiglobus</taxon>
    </lineage>
</organism>
<reference evidence="4" key="1">
    <citation type="submission" date="2017-06" db="EMBL/GenBank/DDBJ databases">
        <title>Genome analysis of Fimbriiglobus ruber SP5, the first member of the order Planctomycetales with confirmed chitinolytic capability.</title>
        <authorList>
            <person name="Ravin N.V."/>
            <person name="Rakitin A.L."/>
            <person name="Ivanova A.A."/>
            <person name="Beletsky A.V."/>
            <person name="Kulichevskaya I.S."/>
            <person name="Mardanov A.V."/>
            <person name="Dedysh S.N."/>
        </authorList>
    </citation>
    <scope>NUCLEOTIDE SEQUENCE [LARGE SCALE GENOMIC DNA]</scope>
    <source>
        <strain evidence="4">SP5</strain>
    </source>
</reference>
<dbReference type="EMBL" id="NIDE01000002">
    <property type="protein sequence ID" value="OWK45201.1"/>
    <property type="molecule type" value="Genomic_DNA"/>
</dbReference>
<comment type="caution">
    <text evidence="3">The sequence shown here is derived from an EMBL/GenBank/DDBJ whole genome shotgun (WGS) entry which is preliminary data.</text>
</comment>
<dbReference type="SUPFAM" id="SSF47473">
    <property type="entry name" value="EF-hand"/>
    <property type="match status" value="1"/>
</dbReference>
<dbReference type="PROSITE" id="PS50222">
    <property type="entry name" value="EF_HAND_2"/>
    <property type="match status" value="1"/>
</dbReference>
<dbReference type="PANTHER" id="PTHR40050:SF1">
    <property type="entry name" value="INNER SPORE COAT PROTEIN H"/>
    <property type="match status" value="1"/>
</dbReference>
<dbReference type="InterPro" id="IPR014867">
    <property type="entry name" value="Spore_coat_CotH_CotH2/3/7"/>
</dbReference>
<keyword evidence="4" id="KW-1185">Reference proteome</keyword>
<proteinExistence type="predicted"/>
<accession>A0A225DV28</accession>
<dbReference type="Proteomes" id="UP000214646">
    <property type="component" value="Unassembled WGS sequence"/>
</dbReference>
<protein>
    <recommendedName>
        <fullName evidence="2">EF-hand domain-containing protein</fullName>
    </recommendedName>
</protein>
<dbReference type="InterPro" id="IPR011992">
    <property type="entry name" value="EF-hand-dom_pair"/>
</dbReference>